<feature type="transmembrane region" description="Helical" evidence="5">
    <location>
        <begin position="6"/>
        <end position="27"/>
    </location>
</feature>
<accession>A0ABY4RGQ8</accession>
<reference evidence="6" key="2">
    <citation type="journal article" date="2021" name="J Anim Sci Technol">
        <title>Complete genome sequence of Paenibacillus konkukensis sp. nov. SK3146 as a potential probiotic strain.</title>
        <authorList>
            <person name="Jung H.I."/>
            <person name="Park S."/>
            <person name="Niu K.M."/>
            <person name="Lee S.W."/>
            <person name="Kothari D."/>
            <person name="Yi K.J."/>
            <person name="Kim S.K."/>
        </authorList>
    </citation>
    <scope>NUCLEOTIDE SEQUENCE</scope>
    <source>
        <strain evidence="6">SK3146</strain>
    </source>
</reference>
<keyword evidence="1" id="KW-1003">Cell membrane</keyword>
<feature type="transmembrane region" description="Helical" evidence="5">
    <location>
        <begin position="34"/>
        <end position="53"/>
    </location>
</feature>
<gene>
    <name evidence="6" type="primary">mntP_1</name>
    <name evidence="6" type="ORF">SK3146_00166</name>
</gene>
<evidence type="ECO:0000313" key="7">
    <source>
        <dbReference type="Proteomes" id="UP001057134"/>
    </source>
</evidence>
<protein>
    <submittedName>
        <fullName evidence="6">Manganese efflux pump MntP</fullName>
    </submittedName>
</protein>
<evidence type="ECO:0000313" key="6">
    <source>
        <dbReference type="EMBL" id="UQZ81010.1"/>
    </source>
</evidence>
<dbReference type="Pfam" id="PF02659">
    <property type="entry name" value="Mntp"/>
    <property type="match status" value="1"/>
</dbReference>
<reference evidence="6" key="1">
    <citation type="submission" date="2018-02" db="EMBL/GenBank/DDBJ databases">
        <authorList>
            <person name="Kim S.-K."/>
            <person name="Jung H.-I."/>
            <person name="Lee S.-W."/>
        </authorList>
    </citation>
    <scope>NUCLEOTIDE SEQUENCE</scope>
    <source>
        <strain evidence="6">SK3146</strain>
    </source>
</reference>
<name>A0ABY4RGQ8_9BACL</name>
<evidence type="ECO:0000256" key="4">
    <source>
        <dbReference type="ARBA" id="ARBA00023136"/>
    </source>
</evidence>
<dbReference type="Proteomes" id="UP001057134">
    <property type="component" value="Chromosome"/>
</dbReference>
<sequence length="186" mass="20138">MVALKMILLIVSLGMDTLLISISLGFIKTKGKVKIALIFAFAEALMPLVGLFIGKGAGQLFGEWASLIGGIALLVVAVWLVFFEDEDEEDKLERNLVGWTLIITAVSISLDELAIGFSIGLIGIPIALTIILVALQAFVFTFLGLAFGSKLKRYLGEWAEKLAGIILGLLGLWILFDAILHLYHHG</sequence>
<feature type="transmembrane region" description="Helical" evidence="5">
    <location>
        <begin position="126"/>
        <end position="149"/>
    </location>
</feature>
<dbReference type="EMBL" id="CP027059">
    <property type="protein sequence ID" value="UQZ81010.1"/>
    <property type="molecule type" value="Genomic_DNA"/>
</dbReference>
<organism evidence="6 7">
    <name type="scientific">Paenibacillus konkukensis</name>
    <dbReference type="NCBI Taxonomy" id="2020716"/>
    <lineage>
        <taxon>Bacteria</taxon>
        <taxon>Bacillati</taxon>
        <taxon>Bacillota</taxon>
        <taxon>Bacilli</taxon>
        <taxon>Bacillales</taxon>
        <taxon>Paenibacillaceae</taxon>
        <taxon>Paenibacillus</taxon>
    </lineage>
</organism>
<keyword evidence="7" id="KW-1185">Reference proteome</keyword>
<feature type="transmembrane region" description="Helical" evidence="5">
    <location>
        <begin position="161"/>
        <end position="183"/>
    </location>
</feature>
<proteinExistence type="predicted"/>
<dbReference type="PANTHER" id="PTHR35529:SF1">
    <property type="entry name" value="MANGANESE EFFLUX PUMP MNTP-RELATED"/>
    <property type="match status" value="1"/>
</dbReference>
<evidence type="ECO:0000256" key="1">
    <source>
        <dbReference type="ARBA" id="ARBA00022475"/>
    </source>
</evidence>
<evidence type="ECO:0000256" key="5">
    <source>
        <dbReference type="SAM" id="Phobius"/>
    </source>
</evidence>
<feature type="transmembrane region" description="Helical" evidence="5">
    <location>
        <begin position="96"/>
        <end position="120"/>
    </location>
</feature>
<keyword evidence="3 5" id="KW-1133">Transmembrane helix</keyword>
<evidence type="ECO:0000256" key="3">
    <source>
        <dbReference type="ARBA" id="ARBA00022989"/>
    </source>
</evidence>
<evidence type="ECO:0000256" key="2">
    <source>
        <dbReference type="ARBA" id="ARBA00022692"/>
    </source>
</evidence>
<feature type="transmembrane region" description="Helical" evidence="5">
    <location>
        <begin position="65"/>
        <end position="84"/>
    </location>
</feature>
<dbReference type="PANTHER" id="PTHR35529">
    <property type="entry name" value="MANGANESE EFFLUX PUMP MNTP-RELATED"/>
    <property type="match status" value="1"/>
</dbReference>
<keyword evidence="4 5" id="KW-0472">Membrane</keyword>
<dbReference type="InterPro" id="IPR003810">
    <property type="entry name" value="Mntp/YtaF"/>
</dbReference>
<keyword evidence="2 5" id="KW-0812">Transmembrane</keyword>